<dbReference type="GO" id="GO:0003905">
    <property type="term" value="F:alkylbase DNA N-glycosylase activity"/>
    <property type="evidence" value="ECO:0007669"/>
    <property type="project" value="InterPro"/>
</dbReference>
<keyword evidence="4 5" id="KW-0234">DNA repair</keyword>
<dbReference type="InterPro" id="IPR011034">
    <property type="entry name" value="Formyl_transferase-like_C_sf"/>
</dbReference>
<comment type="similarity">
    <text evidence="1 5">Belongs to the DNA glycosylase MPG family.</text>
</comment>
<dbReference type="Gene3D" id="3.10.300.10">
    <property type="entry name" value="Methylpurine-DNA glycosylase (MPG)"/>
    <property type="match status" value="1"/>
</dbReference>
<dbReference type="AlphaFoldDB" id="A0A1H1VAH9"/>
<dbReference type="InterPro" id="IPR036995">
    <property type="entry name" value="MPG_sf"/>
</dbReference>
<sequence length="208" mass="22279">MELSRERDLSGDVETAARALLGCLIRRGPVAVRIAEVEAYDGPTDPAAHTHNGKTDRNWVMFGPAGHLYVYFSYGMHHAANVSAGPVGRGSGVLLRSGEVVDGIGIARDRRGPRISDRDLARGPGRLTQALGITRPDNGTDLLAAGPEPTITLTASESPVIKINTGPRVGITKAVDKPWRFWIADDPYVSDYRPGVIRARSAKTSASE</sequence>
<reference evidence="6 7" key="1">
    <citation type="submission" date="2016-10" db="EMBL/GenBank/DDBJ databases">
        <authorList>
            <person name="de Groot N.N."/>
        </authorList>
    </citation>
    <scope>NUCLEOTIDE SEQUENCE [LARGE SCALE GENOMIC DNA]</scope>
    <source>
        <strain evidence="6 7">DSM 21800</strain>
    </source>
</reference>
<evidence type="ECO:0000256" key="2">
    <source>
        <dbReference type="ARBA" id="ARBA00022763"/>
    </source>
</evidence>
<dbReference type="InterPro" id="IPR003180">
    <property type="entry name" value="MPG"/>
</dbReference>
<dbReference type="Proteomes" id="UP000199103">
    <property type="component" value="Chromosome I"/>
</dbReference>
<keyword evidence="3 5" id="KW-0378">Hydrolase</keyword>
<dbReference type="GO" id="GO:0003677">
    <property type="term" value="F:DNA binding"/>
    <property type="evidence" value="ECO:0007669"/>
    <property type="project" value="InterPro"/>
</dbReference>
<dbReference type="PANTHER" id="PTHR10429:SF0">
    <property type="entry name" value="DNA-3-METHYLADENINE GLYCOSYLASE"/>
    <property type="match status" value="1"/>
</dbReference>
<dbReference type="HAMAP" id="MF_00527">
    <property type="entry name" value="3MGH"/>
    <property type="match status" value="1"/>
</dbReference>
<dbReference type="RefSeq" id="WP_231919864.1">
    <property type="nucleotide sequence ID" value="NZ_LT629772.1"/>
</dbReference>
<accession>A0A1H1VAH9</accession>
<dbReference type="NCBIfam" id="NF002003">
    <property type="entry name" value="PRK00802.1-3"/>
    <property type="match status" value="1"/>
</dbReference>
<dbReference type="STRING" id="630515.SAMN04489812_3128"/>
<dbReference type="GO" id="GO:0006284">
    <property type="term" value="P:base-excision repair"/>
    <property type="evidence" value="ECO:0007669"/>
    <property type="project" value="InterPro"/>
</dbReference>
<dbReference type="CDD" id="cd00540">
    <property type="entry name" value="AAG"/>
    <property type="match status" value="1"/>
</dbReference>
<name>A0A1H1VAH9_9ACTN</name>
<evidence type="ECO:0000313" key="6">
    <source>
        <dbReference type="EMBL" id="SDS81673.1"/>
    </source>
</evidence>
<dbReference type="PANTHER" id="PTHR10429">
    <property type="entry name" value="DNA-3-METHYLADENINE GLYCOSYLASE"/>
    <property type="match status" value="1"/>
</dbReference>
<evidence type="ECO:0000256" key="4">
    <source>
        <dbReference type="ARBA" id="ARBA00023204"/>
    </source>
</evidence>
<evidence type="ECO:0000313" key="7">
    <source>
        <dbReference type="Proteomes" id="UP000199103"/>
    </source>
</evidence>
<dbReference type="EMBL" id="LT629772">
    <property type="protein sequence ID" value="SDS81673.1"/>
    <property type="molecule type" value="Genomic_DNA"/>
</dbReference>
<proteinExistence type="inferred from homology"/>
<dbReference type="EC" id="3.2.2.-" evidence="5"/>
<gene>
    <name evidence="6" type="ORF">SAMN04489812_3128</name>
</gene>
<protein>
    <recommendedName>
        <fullName evidence="5">Putative 3-methyladenine DNA glycosylase</fullName>
        <ecNumber evidence="5">3.2.2.-</ecNumber>
    </recommendedName>
</protein>
<dbReference type="NCBIfam" id="TIGR00567">
    <property type="entry name" value="3mg"/>
    <property type="match status" value="1"/>
</dbReference>
<keyword evidence="2 5" id="KW-0227">DNA damage</keyword>
<evidence type="ECO:0000256" key="5">
    <source>
        <dbReference type="HAMAP-Rule" id="MF_00527"/>
    </source>
</evidence>
<organism evidence="6 7">
    <name type="scientific">Microlunatus soli</name>
    <dbReference type="NCBI Taxonomy" id="630515"/>
    <lineage>
        <taxon>Bacteria</taxon>
        <taxon>Bacillati</taxon>
        <taxon>Actinomycetota</taxon>
        <taxon>Actinomycetes</taxon>
        <taxon>Propionibacteriales</taxon>
        <taxon>Propionibacteriaceae</taxon>
        <taxon>Microlunatus</taxon>
    </lineage>
</organism>
<keyword evidence="7" id="KW-1185">Reference proteome</keyword>
<dbReference type="Pfam" id="PF02245">
    <property type="entry name" value="Pur_DNA_glyco"/>
    <property type="match status" value="1"/>
</dbReference>
<evidence type="ECO:0000256" key="1">
    <source>
        <dbReference type="ARBA" id="ARBA00009232"/>
    </source>
</evidence>
<dbReference type="SUPFAM" id="SSF50486">
    <property type="entry name" value="FMT C-terminal domain-like"/>
    <property type="match status" value="1"/>
</dbReference>
<evidence type="ECO:0000256" key="3">
    <source>
        <dbReference type="ARBA" id="ARBA00022801"/>
    </source>
</evidence>